<evidence type="ECO:0000259" key="4">
    <source>
        <dbReference type="PROSITE" id="PS51186"/>
    </source>
</evidence>
<dbReference type="Pfam" id="PF13302">
    <property type="entry name" value="Acetyltransf_3"/>
    <property type="match status" value="1"/>
</dbReference>
<accession>A0A1N6RW80</accession>
<dbReference type="InterPro" id="IPR016181">
    <property type="entry name" value="Acyl_CoA_acyltransferase"/>
</dbReference>
<keyword evidence="6" id="KW-1185">Reference proteome</keyword>
<evidence type="ECO:0000256" key="1">
    <source>
        <dbReference type="ARBA" id="ARBA00022679"/>
    </source>
</evidence>
<dbReference type="AlphaFoldDB" id="A0A1N6RW80"/>
<dbReference type="Proteomes" id="UP000186953">
    <property type="component" value="Unassembled WGS sequence"/>
</dbReference>
<dbReference type="Gene3D" id="3.40.630.30">
    <property type="match status" value="1"/>
</dbReference>
<dbReference type="PANTHER" id="PTHR43792:SF8">
    <property type="entry name" value="[RIBOSOMAL PROTEIN US5]-ALANINE N-ACETYLTRANSFERASE"/>
    <property type="match status" value="1"/>
</dbReference>
<sequence>MNKLAIQTDRLELRLIEMVDLKVIHQLHCIPETDEFNTLGIPESIEETRQIIEPWIKANNTREITNYTFAIQHKADDKFIGLFGLRLGAKKYKRAEIWYKLDIGYWNKGLATEVVKEVLNYGFNVLGLHRIEAGCAVANLGSAKVMEKVGMTQEGRKRQILPLKSGWSDSFEYAILESDVRH</sequence>
<proteinExistence type="inferred from homology"/>
<organism evidence="5 6">
    <name type="scientific">Maribacter ulvicola</name>
    <dbReference type="NCBI Taxonomy" id="228959"/>
    <lineage>
        <taxon>Bacteria</taxon>
        <taxon>Pseudomonadati</taxon>
        <taxon>Bacteroidota</taxon>
        <taxon>Flavobacteriia</taxon>
        <taxon>Flavobacteriales</taxon>
        <taxon>Flavobacteriaceae</taxon>
        <taxon>Maribacter</taxon>
    </lineage>
</organism>
<dbReference type="PROSITE" id="PS51186">
    <property type="entry name" value="GNAT"/>
    <property type="match status" value="1"/>
</dbReference>
<dbReference type="PANTHER" id="PTHR43792">
    <property type="entry name" value="GNAT FAMILY, PUTATIVE (AFU_ORTHOLOGUE AFUA_3G00765)-RELATED-RELATED"/>
    <property type="match status" value="1"/>
</dbReference>
<dbReference type="SUPFAM" id="SSF55729">
    <property type="entry name" value="Acyl-CoA N-acyltransferases (Nat)"/>
    <property type="match status" value="1"/>
</dbReference>
<protein>
    <submittedName>
        <fullName evidence="5">Protein N-acetyltransferase, RimJ/RimL family</fullName>
    </submittedName>
</protein>
<dbReference type="EMBL" id="FTMA01000001">
    <property type="protein sequence ID" value="SIQ32972.1"/>
    <property type="molecule type" value="Genomic_DNA"/>
</dbReference>
<evidence type="ECO:0000313" key="5">
    <source>
        <dbReference type="EMBL" id="SIQ32972.1"/>
    </source>
</evidence>
<dbReference type="InterPro" id="IPR051531">
    <property type="entry name" value="N-acetyltransferase"/>
</dbReference>
<reference evidence="6" key="1">
    <citation type="submission" date="2017-01" db="EMBL/GenBank/DDBJ databases">
        <authorList>
            <person name="Varghese N."/>
            <person name="Submissions S."/>
        </authorList>
    </citation>
    <scope>NUCLEOTIDE SEQUENCE [LARGE SCALE GENOMIC DNA]</scope>
    <source>
        <strain evidence="6">DSM 15366</strain>
    </source>
</reference>
<gene>
    <name evidence="5" type="ORF">SAMN05421797_1011418</name>
</gene>
<dbReference type="RefSeq" id="WP_076547618.1">
    <property type="nucleotide sequence ID" value="NZ_FTMA01000001.1"/>
</dbReference>
<keyword evidence="2" id="KW-0012">Acyltransferase</keyword>
<evidence type="ECO:0000313" key="6">
    <source>
        <dbReference type="Proteomes" id="UP000186953"/>
    </source>
</evidence>
<keyword evidence="1 5" id="KW-0808">Transferase</keyword>
<dbReference type="InterPro" id="IPR000182">
    <property type="entry name" value="GNAT_dom"/>
</dbReference>
<name>A0A1N6RW80_9FLAO</name>
<evidence type="ECO:0000256" key="3">
    <source>
        <dbReference type="ARBA" id="ARBA00038502"/>
    </source>
</evidence>
<evidence type="ECO:0000256" key="2">
    <source>
        <dbReference type="ARBA" id="ARBA00023315"/>
    </source>
</evidence>
<dbReference type="GO" id="GO:0016747">
    <property type="term" value="F:acyltransferase activity, transferring groups other than amino-acyl groups"/>
    <property type="evidence" value="ECO:0007669"/>
    <property type="project" value="InterPro"/>
</dbReference>
<feature type="domain" description="N-acetyltransferase" evidence="4">
    <location>
        <begin position="11"/>
        <end position="178"/>
    </location>
</feature>
<comment type="similarity">
    <text evidence="3">Belongs to the acetyltransferase family. RimJ subfamily.</text>
</comment>
<dbReference type="OrthoDB" id="9811523at2"/>
<dbReference type="STRING" id="228959.SAMN05421797_1011418"/>